<dbReference type="CDD" id="cd00051">
    <property type="entry name" value="EFh"/>
    <property type="match status" value="1"/>
</dbReference>
<evidence type="ECO:0000313" key="6">
    <source>
        <dbReference type="EMBL" id="CAK9109072.1"/>
    </source>
</evidence>
<dbReference type="Pfam" id="PF13833">
    <property type="entry name" value="EF-hand_8"/>
    <property type="match status" value="1"/>
</dbReference>
<dbReference type="InterPro" id="IPR004147">
    <property type="entry name" value="ABC1_dom"/>
</dbReference>
<accession>A0ABP0S9P3</accession>
<protein>
    <recommendedName>
        <fullName evidence="8">Calmodulin</fullName>
    </recommendedName>
</protein>
<dbReference type="InterPro" id="IPR012338">
    <property type="entry name" value="Beta-lactam/transpept-like"/>
</dbReference>
<organism evidence="6 7">
    <name type="scientific">Durusdinium trenchii</name>
    <dbReference type="NCBI Taxonomy" id="1381693"/>
    <lineage>
        <taxon>Eukaryota</taxon>
        <taxon>Sar</taxon>
        <taxon>Alveolata</taxon>
        <taxon>Dinophyceae</taxon>
        <taxon>Suessiales</taxon>
        <taxon>Symbiodiniaceae</taxon>
        <taxon>Durusdinium</taxon>
    </lineage>
</organism>
<comment type="caution">
    <text evidence="6">The sequence shown here is derived from an EMBL/GenBank/DDBJ whole genome shotgun (WGS) entry which is preliminary data.</text>
</comment>
<evidence type="ECO:0000259" key="5">
    <source>
        <dbReference type="PROSITE" id="PS50222"/>
    </source>
</evidence>
<feature type="region of interest" description="Disordered" evidence="3">
    <location>
        <begin position="398"/>
        <end position="418"/>
    </location>
</feature>
<evidence type="ECO:0000256" key="1">
    <source>
        <dbReference type="ARBA" id="ARBA00022837"/>
    </source>
</evidence>
<evidence type="ECO:0000256" key="3">
    <source>
        <dbReference type="SAM" id="MobiDB-lite"/>
    </source>
</evidence>
<dbReference type="SMART" id="SM00054">
    <property type="entry name" value="EFh"/>
    <property type="match status" value="5"/>
</dbReference>
<dbReference type="EMBL" id="CAXAMN010027162">
    <property type="protein sequence ID" value="CAK9109072.1"/>
    <property type="molecule type" value="Genomic_DNA"/>
</dbReference>
<dbReference type="InterPro" id="IPR011009">
    <property type="entry name" value="Kinase-like_dom_sf"/>
</dbReference>
<dbReference type="InterPro" id="IPR002048">
    <property type="entry name" value="EF_hand_dom"/>
</dbReference>
<dbReference type="Pfam" id="PF00144">
    <property type="entry name" value="Beta-lactamase"/>
    <property type="match status" value="1"/>
</dbReference>
<dbReference type="InterPro" id="IPR001466">
    <property type="entry name" value="Beta-lactam-related"/>
</dbReference>
<dbReference type="PANTHER" id="PTHR43173">
    <property type="entry name" value="ABC1 FAMILY PROTEIN"/>
    <property type="match status" value="1"/>
</dbReference>
<dbReference type="InterPro" id="IPR011992">
    <property type="entry name" value="EF-hand-dom_pair"/>
</dbReference>
<dbReference type="PROSITE" id="PS50222">
    <property type="entry name" value="EF_HAND_2"/>
    <property type="match status" value="3"/>
</dbReference>
<feature type="region of interest" description="Disordered" evidence="3">
    <location>
        <begin position="1401"/>
        <end position="1546"/>
    </location>
</feature>
<evidence type="ECO:0000313" key="7">
    <source>
        <dbReference type="Proteomes" id="UP001642484"/>
    </source>
</evidence>
<keyword evidence="1" id="KW-0106">Calcium</keyword>
<dbReference type="InterPro" id="IPR018247">
    <property type="entry name" value="EF_Hand_1_Ca_BS"/>
</dbReference>
<dbReference type="InterPro" id="IPR001478">
    <property type="entry name" value="PDZ"/>
</dbReference>
<dbReference type="Pfam" id="PF13499">
    <property type="entry name" value="EF-hand_7"/>
    <property type="match status" value="1"/>
</dbReference>
<keyword evidence="7" id="KW-1185">Reference proteome</keyword>
<evidence type="ECO:0000256" key="2">
    <source>
        <dbReference type="SAM" id="Coils"/>
    </source>
</evidence>
<dbReference type="Gene3D" id="2.40.128.20">
    <property type="match status" value="1"/>
</dbReference>
<feature type="compositionally biased region" description="Basic and acidic residues" evidence="3">
    <location>
        <begin position="403"/>
        <end position="418"/>
    </location>
</feature>
<feature type="region of interest" description="Disordered" evidence="3">
    <location>
        <begin position="1207"/>
        <end position="1245"/>
    </location>
</feature>
<dbReference type="SUPFAM" id="SSF47473">
    <property type="entry name" value="EF-hand"/>
    <property type="match status" value="2"/>
</dbReference>
<feature type="compositionally biased region" description="Basic and acidic residues" evidence="3">
    <location>
        <begin position="1407"/>
        <end position="1418"/>
    </location>
</feature>
<feature type="domain" description="PDZ" evidence="4">
    <location>
        <begin position="1317"/>
        <end position="1377"/>
    </location>
</feature>
<dbReference type="InterPro" id="IPR012674">
    <property type="entry name" value="Calycin"/>
</dbReference>
<dbReference type="InterPro" id="IPR037238">
    <property type="entry name" value="YbiA-like_sf"/>
</dbReference>
<dbReference type="SUPFAM" id="SSF56601">
    <property type="entry name" value="beta-lactamase/transpeptidase-like"/>
    <property type="match status" value="1"/>
</dbReference>
<dbReference type="PROSITE" id="PS50106">
    <property type="entry name" value="PDZ"/>
    <property type="match status" value="1"/>
</dbReference>
<keyword evidence="2" id="KW-0175">Coiled coil</keyword>
<evidence type="ECO:0008006" key="8">
    <source>
        <dbReference type="Google" id="ProtNLM"/>
    </source>
</evidence>
<feature type="compositionally biased region" description="Low complexity" evidence="3">
    <location>
        <begin position="1472"/>
        <end position="1482"/>
    </location>
</feature>
<name>A0ABP0S9P3_9DINO</name>
<feature type="coiled-coil region" evidence="2">
    <location>
        <begin position="1803"/>
        <end position="1830"/>
    </location>
</feature>
<dbReference type="Gene3D" id="1.10.357.40">
    <property type="entry name" value="YbiA-like"/>
    <property type="match status" value="1"/>
</dbReference>
<dbReference type="Pfam" id="PF03109">
    <property type="entry name" value="ABC1"/>
    <property type="match status" value="1"/>
</dbReference>
<dbReference type="SUPFAM" id="SSF50814">
    <property type="entry name" value="Lipocalins"/>
    <property type="match status" value="1"/>
</dbReference>
<feature type="domain" description="EF-hand" evidence="5">
    <location>
        <begin position="1951"/>
        <end position="1986"/>
    </location>
</feature>
<dbReference type="PROSITE" id="PS00018">
    <property type="entry name" value="EF_HAND_1"/>
    <property type="match status" value="1"/>
</dbReference>
<feature type="compositionally biased region" description="Low complexity" evidence="3">
    <location>
        <begin position="1208"/>
        <end position="1235"/>
    </location>
</feature>
<feature type="compositionally biased region" description="Acidic residues" evidence="3">
    <location>
        <begin position="1419"/>
        <end position="1428"/>
    </location>
</feature>
<feature type="compositionally biased region" description="Basic and acidic residues" evidence="3">
    <location>
        <begin position="1429"/>
        <end position="1439"/>
    </location>
</feature>
<dbReference type="Gene3D" id="1.10.238.10">
    <property type="entry name" value="EF-hand"/>
    <property type="match status" value="3"/>
</dbReference>
<feature type="coiled-coil region" evidence="2">
    <location>
        <begin position="904"/>
        <end position="931"/>
    </location>
</feature>
<gene>
    <name evidence="6" type="ORF">CCMP2556_LOCUS50782</name>
</gene>
<dbReference type="SUPFAM" id="SSF56112">
    <property type="entry name" value="Protein kinase-like (PK-like)"/>
    <property type="match status" value="1"/>
</dbReference>
<reference evidence="6 7" key="1">
    <citation type="submission" date="2024-02" db="EMBL/GenBank/DDBJ databases">
        <authorList>
            <person name="Chen Y."/>
            <person name="Shah S."/>
            <person name="Dougan E. K."/>
            <person name="Thang M."/>
            <person name="Chan C."/>
        </authorList>
    </citation>
    <scope>NUCLEOTIDE SEQUENCE [LARGE SCALE GENOMIC DNA]</scope>
</reference>
<dbReference type="CDD" id="cd05121">
    <property type="entry name" value="ABC1_ADCK3-like"/>
    <property type="match status" value="1"/>
</dbReference>
<sequence length="2293" mass="253466">MMETEWKAKTGKVSLLARSGATVRLAYNISRSVKKLEHELASRTDLDKEIVERRWNELHRKNAKMVHQHILKYRGLLTKFGQAASTKAGSLPAPWVEELRGLQDELPISNFQDVVRTIKADLGRPLEDIFRDFGQRPIASASVGQAHLAWLRKTGQKVCVKVQHHGVGSLMKTDLATIEFCARQMLKRHPDAPDFTDVIREWRRASREEVDFLLEAKNALQALNALRRHNVDVTCPEPIQSCCSQRVLTMVFIEGWKITDLDRMPYGADRETLARDLVHAFALLVFQEGLIHGDPHPGNVFVEPVPGSSNGTKVRPVLLDWGIVKHIDQDERYATAKWIVSTLSQDRQLYVSSLLELGFEFDADPDMTEFATFIEASMSQCAFMFRDSIPSSSQMNFLQQMQEHQEREENQETKVGKEQSRLVGKIPGVVLFFLRGLEMLQNICGMLEVTVPFASIMLENCMPLLVSRGLWDPAAALPGPPGQSVVEQKVRAKLHELDSMGLVLGAQVAAWDRRLGSRGDFLCNVACGRIGPAQGIPISDQTVMPLMSLSAGPLLHCLLRAISQPTVQGKQMSLETSLGEIWPDFFQKGKNASIGDVLQHKAGLAKPFPSEMTIKGFCNETRLEEHIAASPSCLEEGLCPVWGELLAALLKRLVGRKTAQEAISQMLEPVAPDVTYRANHTALAGRRPQERVTMQSIYEWLEEKVESLDSMTQSSNANRRRWLSETELAVEKPWIADPLIVNRQALMVGHGCLAGRGLRASAKTLCRVFTSGLVPAEMLEKSLELGKELKFQTLQQWWDSLGARQRAVGGWQLFPFKTKTSEVQGYGFADGVTGSIVLRLPEVTMAILLSSCSPETRHVGRSLLDAICTELGYEAAWPSEPPPLPKRAGGAAPSATPVREPMLRAEGGRRADDLQQELTKVEAKVTKLSEVLDMLLPGASAAICGAPNIPSMAGFWLSDETEGLESLLEALQVPAMMRSMASAARRTLQIDIDGNEVQICSTTSMLSRQLEETTTRFQVGHSFSGEQALGGSFTATASWIEDKEPQRPASLHLVKIFTTEGFQLDELFELLPTGRLALTTTLSSREHQFGDRRIEVHQPFELEAFCDEVDQDLILKRQVGMPLTIKPLPAGSRITGLGPVGQDQPDQAAPSLTELRKIQLPVSIFFTVESIRSTTFFCQEGGSEGLKTVPSELLESLPPEIRTALAERQANQSPSPSSAASPRPQVQRVQAVQGAPGSGSKEASTGRSVRSFCWSACATISWASCRCLGQGLRCSGRAALHLCGNPCRDCKAPNLRALMPSRASQVDLATSRTEEYMVLVDRSFGDRLGLRVDKEDGELIVIEVQPGLVQEWNSANHGNPNAQVREGDVLLEVNGQTGDARTLMDLCKGCQPLQIKLQRTVEPQEMSADKDAKAKEAIVETEAEEAEVEAPKEEEHKNASLDGESAQGSVAEGPAAAKQSQRPAEHEKLQPSASSSQAAAVSKPTLPKITDTSRTGPQGPKGSAAGPRHRERRRDHAGQSSSSRDRRGPQATLEEPVPGATFRDPRSRHNALGIVAFSRLDATSALCRLCRAQVLSNGFDLGGAGMAIAAPCSRAPCRFRNAEAAYQATSNWPLSGMFQELSATAALRKVQRFGHHRDKKRAGFGSSWCAMQAVLTAKFEPGTPYAAALVKTEEAFLLEAGDELESDADAEDVCENWLGALLMILRDKLSSSTCWSSYLQTFFDVETGRLRDSARQAEWQKVLHAAQSAVQSQSSAQLAEMDPGILGYLGYEMSPEVVTNLVRTVDVDGSGTLSFPEFIFFMRKVREQEVKRLEDELGRLELISRSDKEELLTSLLRVLGYVPDQEAIRDAACDSNINLGKGQTIGGRRNSAQTISLSLVNVDAPTKSQKQLSLSEAYRFLEVYRLREGFTRAEADELKVFFEKFGHESDNMSRISSCDAGRALSWLGYKTSYEEHELLFAEVDIAGTGDISLPEFLKLVRKYRQKELEQIRASYLKMGMVGKDTSADGQHVMKQSMTFLGLHAPTSSMTMTVSRSRTDFKSLAQKMKDAEDARYGILRTAVTKRNQMRVLAQQHFGFSVEEVEVLRRRFQEYDSDGSGTVHSSELRTLCQELVPELSLDPKCRPEILKLLREANAGDGRMSLNEFLGMARQLEDSSRRAKARKEQVALDHLSFTHAQVRDFREIFVEHDDEHRDHLSFQSVVSLLGSLVPLGDRRVQQLAQLWQKNVEKAPTTSDTEEWAIDFPDFMRLMHAVLEIDFCGIKVKSTQIAPSPAKANGNHQIHKNDIAAFSIV</sequence>
<dbReference type="PANTHER" id="PTHR43173:SF3">
    <property type="entry name" value="ABC1 FAMILY PROTEIN"/>
    <property type="match status" value="1"/>
</dbReference>
<feature type="domain" description="EF-hand" evidence="5">
    <location>
        <begin position="2081"/>
        <end position="2116"/>
    </location>
</feature>
<dbReference type="Proteomes" id="UP001642484">
    <property type="component" value="Unassembled WGS sequence"/>
</dbReference>
<evidence type="ECO:0000259" key="4">
    <source>
        <dbReference type="PROSITE" id="PS50106"/>
    </source>
</evidence>
<dbReference type="InterPro" id="IPR051130">
    <property type="entry name" value="Mito_struct-func_regulator"/>
</dbReference>
<feature type="domain" description="EF-hand" evidence="5">
    <location>
        <begin position="1773"/>
        <end position="1808"/>
    </location>
</feature>
<proteinExistence type="predicted"/>